<dbReference type="InterPro" id="IPR006626">
    <property type="entry name" value="PbH1"/>
</dbReference>
<comment type="caution">
    <text evidence="7">The sequence shown here is derived from an EMBL/GenBank/DDBJ whole genome shotgun (WGS) entry which is preliminary data.</text>
</comment>
<dbReference type="InterPro" id="IPR022441">
    <property type="entry name" value="Para_beta_helix_rpt-2"/>
</dbReference>
<dbReference type="SMART" id="SM00710">
    <property type="entry name" value="PbH1"/>
    <property type="match status" value="9"/>
</dbReference>
<dbReference type="InterPro" id="IPR051550">
    <property type="entry name" value="SCF-Subunits/Alg-Epimerases"/>
</dbReference>
<protein>
    <recommendedName>
        <fullName evidence="6">Carbohydrate-binding/sugar hydrolysis domain-containing protein</fullName>
    </recommendedName>
</protein>
<name>A0A0W1JM56_DESHA</name>
<dbReference type="Pfam" id="PF05048">
    <property type="entry name" value="NosD"/>
    <property type="match status" value="2"/>
</dbReference>
<dbReference type="OrthoDB" id="159063at2"/>
<dbReference type="InterPro" id="IPR012334">
    <property type="entry name" value="Pectin_lyas_fold"/>
</dbReference>
<proteinExistence type="predicted"/>
<reference evidence="7 8" key="1">
    <citation type="submission" date="2015-12" db="EMBL/GenBank/DDBJ databases">
        <title>Draft Genome Sequence of Desulfitobacterium hafniense Strain DH, a Sulfate-reducing Bacterium Isolated from Paddy Soils.</title>
        <authorList>
            <person name="Bao P."/>
            <person name="Zhang X."/>
            <person name="Li G."/>
        </authorList>
    </citation>
    <scope>NUCLEOTIDE SEQUENCE [LARGE SCALE GENOMIC DNA]</scope>
    <source>
        <strain evidence="7 8">DH</strain>
    </source>
</reference>
<dbReference type="InterPro" id="IPR006633">
    <property type="entry name" value="Carb-bd_sugar_hydrolysis-dom"/>
</dbReference>
<dbReference type="Proteomes" id="UP000054623">
    <property type="component" value="Unassembled WGS sequence"/>
</dbReference>
<evidence type="ECO:0000313" key="7">
    <source>
        <dbReference type="EMBL" id="KTE92334.1"/>
    </source>
</evidence>
<evidence type="ECO:0000313" key="8">
    <source>
        <dbReference type="Proteomes" id="UP000054623"/>
    </source>
</evidence>
<sequence length="501" mass="55183">MKSKKNRRCFWLSLFLFLWIIPLSAHAATLEVQGGGSAESIQSALARAAPGDTIHVYSGTYVGKIVIDKAVSLIGIGMPILDGGGEGDVVSIKGDGVTFKGFQVMGSGKRLQDSDAGIKLYSAGNVIEDNKLTNNLFGMYLLKSPHNTLRNNTIIGRPAKNKLQASKKDEAGEAGTYDILPSFEGESGDGIHLFAASHNLIENNEITDTRDGIYFNYAHDNRLLYNHIDGVRYAIHYMYSDDNYFEGNIATNNVAGAAPMYSKRITFRENVFAYNRGHRSFGVLFSNCNDCLAEGNVFFGNTRGALFDVSYHNIFRNNLVAANDIGIDLISSSGFNTFTENNFMDNMEQIAFRAGRIGEGNVFYEEGTGNYWNDYRGFDLDQNGIGDTPYLTGDIFTYLMNKAPAVRLFLNSPAAKALEFAENMFPVIEIPKAEDAYPLIKPVAIEINGQFHIEKNQVSNKIFGAYSLLMLLIAGMITARAFGVSSQGIKRVENYLRGGQK</sequence>
<dbReference type="RefSeq" id="WP_005808197.1">
    <property type="nucleotide sequence ID" value="NZ_CABKQQ010000006.1"/>
</dbReference>
<evidence type="ECO:0000256" key="3">
    <source>
        <dbReference type="ARBA" id="ARBA00022786"/>
    </source>
</evidence>
<feature type="chain" id="PRO_5006924123" description="Carbohydrate-binding/sugar hydrolysis domain-containing protein" evidence="5">
    <location>
        <begin position="28"/>
        <end position="501"/>
    </location>
</feature>
<keyword evidence="4" id="KW-1133">Transmembrane helix</keyword>
<feature type="domain" description="Carbohydrate-binding/sugar hydrolysis" evidence="6">
    <location>
        <begin position="185"/>
        <end position="330"/>
    </location>
</feature>
<dbReference type="PANTHER" id="PTHR22990:SF15">
    <property type="entry name" value="F-BOX ONLY PROTEIN 10"/>
    <property type="match status" value="1"/>
</dbReference>
<keyword evidence="3" id="KW-0833">Ubl conjugation pathway</keyword>
<keyword evidence="4" id="KW-0472">Membrane</keyword>
<evidence type="ECO:0000256" key="4">
    <source>
        <dbReference type="SAM" id="Phobius"/>
    </source>
</evidence>
<comment type="pathway">
    <text evidence="1">Protein modification; protein ubiquitination.</text>
</comment>
<keyword evidence="2" id="KW-0677">Repeat</keyword>
<gene>
    <name evidence="7" type="ORF">AT727_20100</name>
</gene>
<keyword evidence="5" id="KW-0732">Signal</keyword>
<evidence type="ECO:0000259" key="6">
    <source>
        <dbReference type="SMART" id="SM00722"/>
    </source>
</evidence>
<evidence type="ECO:0000256" key="5">
    <source>
        <dbReference type="SAM" id="SignalP"/>
    </source>
</evidence>
<evidence type="ECO:0000256" key="2">
    <source>
        <dbReference type="ARBA" id="ARBA00022737"/>
    </source>
</evidence>
<keyword evidence="4" id="KW-0812">Transmembrane</keyword>
<dbReference type="EMBL" id="LOCK01000016">
    <property type="protein sequence ID" value="KTE92334.1"/>
    <property type="molecule type" value="Genomic_DNA"/>
</dbReference>
<accession>A0A0W1JM56</accession>
<organism evidence="7 8">
    <name type="scientific">Desulfitobacterium hafniense</name>
    <name type="common">Desulfitobacterium frappieri</name>
    <dbReference type="NCBI Taxonomy" id="49338"/>
    <lineage>
        <taxon>Bacteria</taxon>
        <taxon>Bacillati</taxon>
        <taxon>Bacillota</taxon>
        <taxon>Clostridia</taxon>
        <taxon>Eubacteriales</taxon>
        <taxon>Desulfitobacteriaceae</taxon>
        <taxon>Desulfitobacterium</taxon>
    </lineage>
</organism>
<dbReference type="SUPFAM" id="SSF51126">
    <property type="entry name" value="Pectin lyase-like"/>
    <property type="match status" value="1"/>
</dbReference>
<evidence type="ECO:0000256" key="1">
    <source>
        <dbReference type="ARBA" id="ARBA00004906"/>
    </source>
</evidence>
<dbReference type="Gene3D" id="2.160.20.10">
    <property type="entry name" value="Single-stranded right-handed beta-helix, Pectin lyase-like"/>
    <property type="match status" value="1"/>
</dbReference>
<dbReference type="PANTHER" id="PTHR22990">
    <property type="entry name" value="F-BOX ONLY PROTEIN"/>
    <property type="match status" value="1"/>
</dbReference>
<dbReference type="InterPro" id="IPR011050">
    <property type="entry name" value="Pectin_lyase_fold/virulence"/>
</dbReference>
<dbReference type="NCBIfam" id="TIGR03804">
    <property type="entry name" value="para_beta_helix"/>
    <property type="match status" value="2"/>
</dbReference>
<feature type="signal peptide" evidence="5">
    <location>
        <begin position="1"/>
        <end position="27"/>
    </location>
</feature>
<dbReference type="SMART" id="SM00722">
    <property type="entry name" value="CASH"/>
    <property type="match status" value="2"/>
</dbReference>
<feature type="transmembrane region" description="Helical" evidence="4">
    <location>
        <begin position="463"/>
        <end position="482"/>
    </location>
</feature>
<dbReference type="InterPro" id="IPR007742">
    <property type="entry name" value="NosD_dom"/>
</dbReference>
<feature type="domain" description="Carbohydrate-binding/sugar hydrolysis" evidence="6">
    <location>
        <begin position="48"/>
        <end position="179"/>
    </location>
</feature>
<dbReference type="AlphaFoldDB" id="A0A0W1JM56"/>